<sequence>MNQKVRVTAITKAKLSCNHLNKSATGGKNYPRPWHGYQLQLSPDQNYNQKTPKISIIEFYNIELKQICCVSLKKRSHY</sequence>
<dbReference type="AlphaFoldDB" id="A0A061EG37"/>
<evidence type="ECO:0000313" key="1">
    <source>
        <dbReference type="EMBL" id="EOY01234.1"/>
    </source>
</evidence>
<keyword evidence="2" id="KW-1185">Reference proteome</keyword>
<dbReference type="Gramene" id="EOY01234">
    <property type="protein sequence ID" value="EOY01234"/>
    <property type="gene ID" value="TCM_011178"/>
</dbReference>
<proteinExistence type="predicted"/>
<protein>
    <submittedName>
        <fullName evidence="1">Uncharacterized protein</fullName>
    </submittedName>
</protein>
<dbReference type="HOGENOM" id="CLU_2626924_0_0_1"/>
<dbReference type="EMBL" id="CM001880">
    <property type="protein sequence ID" value="EOY01234.1"/>
    <property type="molecule type" value="Genomic_DNA"/>
</dbReference>
<reference evidence="1 2" key="1">
    <citation type="journal article" date="2013" name="Genome Biol.">
        <title>The genome sequence of the most widely cultivated cacao type and its use to identify candidate genes regulating pod color.</title>
        <authorList>
            <person name="Motamayor J.C."/>
            <person name="Mockaitis K."/>
            <person name="Schmutz J."/>
            <person name="Haiminen N."/>
            <person name="Iii D.L."/>
            <person name="Cornejo O."/>
            <person name="Findley S.D."/>
            <person name="Zheng P."/>
            <person name="Utro F."/>
            <person name="Royaert S."/>
            <person name="Saski C."/>
            <person name="Jenkins J."/>
            <person name="Podicheti R."/>
            <person name="Zhao M."/>
            <person name="Scheffler B.E."/>
            <person name="Stack J.C."/>
            <person name="Feltus F.A."/>
            <person name="Mustiga G.M."/>
            <person name="Amores F."/>
            <person name="Phillips W."/>
            <person name="Marelli J.P."/>
            <person name="May G.D."/>
            <person name="Shapiro H."/>
            <person name="Ma J."/>
            <person name="Bustamante C.D."/>
            <person name="Schnell R.J."/>
            <person name="Main D."/>
            <person name="Gilbert D."/>
            <person name="Parida L."/>
            <person name="Kuhn D.N."/>
        </authorList>
    </citation>
    <scope>NUCLEOTIDE SEQUENCE [LARGE SCALE GENOMIC DNA]</scope>
    <source>
        <strain evidence="2">cv. Matina 1-6</strain>
    </source>
</reference>
<name>A0A061EG37_THECC</name>
<evidence type="ECO:0000313" key="2">
    <source>
        <dbReference type="Proteomes" id="UP000026915"/>
    </source>
</evidence>
<dbReference type="Proteomes" id="UP000026915">
    <property type="component" value="Chromosome 2"/>
</dbReference>
<organism evidence="1 2">
    <name type="scientific">Theobroma cacao</name>
    <name type="common">Cacao</name>
    <name type="synonym">Cocoa</name>
    <dbReference type="NCBI Taxonomy" id="3641"/>
    <lineage>
        <taxon>Eukaryota</taxon>
        <taxon>Viridiplantae</taxon>
        <taxon>Streptophyta</taxon>
        <taxon>Embryophyta</taxon>
        <taxon>Tracheophyta</taxon>
        <taxon>Spermatophyta</taxon>
        <taxon>Magnoliopsida</taxon>
        <taxon>eudicotyledons</taxon>
        <taxon>Gunneridae</taxon>
        <taxon>Pentapetalae</taxon>
        <taxon>rosids</taxon>
        <taxon>malvids</taxon>
        <taxon>Malvales</taxon>
        <taxon>Malvaceae</taxon>
        <taxon>Byttnerioideae</taxon>
        <taxon>Theobroma</taxon>
    </lineage>
</organism>
<dbReference type="InParanoid" id="A0A061EG37"/>
<gene>
    <name evidence="1" type="ORF">TCM_011178</name>
</gene>
<accession>A0A061EG37</accession>